<dbReference type="AlphaFoldDB" id="A0A5M9JKM1"/>
<keyword evidence="2" id="KW-1185">Reference proteome</keyword>
<sequence length="92" mass="10454">MLHRLNQSTIEKNTLPCTLDRSKKKSSYDKMKCEGSVNAARKSLLIQMVTREDDAVKKKLLFAAMDGTIRKVIEAMMKCAGLDKSRFMTAKR</sequence>
<evidence type="ECO:0000313" key="1">
    <source>
        <dbReference type="EMBL" id="KAA8568933.1"/>
    </source>
</evidence>
<protein>
    <submittedName>
        <fullName evidence="1">Uncharacterized protein</fullName>
    </submittedName>
</protein>
<dbReference type="EMBL" id="VICG01000009">
    <property type="protein sequence ID" value="KAA8568933.1"/>
    <property type="molecule type" value="Genomic_DNA"/>
</dbReference>
<evidence type="ECO:0000313" key="2">
    <source>
        <dbReference type="Proteomes" id="UP000322873"/>
    </source>
</evidence>
<gene>
    <name evidence="1" type="ORF">EYC84_007909</name>
</gene>
<reference evidence="1 2" key="1">
    <citation type="submission" date="2019-06" db="EMBL/GenBank/DDBJ databases">
        <title>Genome Sequence of the Brown Rot Fungal Pathogen Monilinia fructicola.</title>
        <authorList>
            <person name="De Miccolis Angelini R.M."/>
            <person name="Landi L."/>
            <person name="Abate D."/>
            <person name="Pollastro S."/>
            <person name="Romanazzi G."/>
            <person name="Faretra F."/>
        </authorList>
    </citation>
    <scope>NUCLEOTIDE SEQUENCE [LARGE SCALE GENOMIC DNA]</scope>
    <source>
        <strain evidence="1 2">Mfrc123</strain>
    </source>
</reference>
<dbReference type="Proteomes" id="UP000322873">
    <property type="component" value="Unassembled WGS sequence"/>
</dbReference>
<comment type="caution">
    <text evidence="1">The sequence shown here is derived from an EMBL/GenBank/DDBJ whole genome shotgun (WGS) entry which is preliminary data.</text>
</comment>
<name>A0A5M9JKM1_MONFR</name>
<accession>A0A5M9JKM1</accession>
<proteinExistence type="predicted"/>
<organism evidence="1 2">
    <name type="scientific">Monilinia fructicola</name>
    <name type="common">Brown rot fungus</name>
    <name type="synonym">Ciboria fructicola</name>
    <dbReference type="NCBI Taxonomy" id="38448"/>
    <lineage>
        <taxon>Eukaryota</taxon>
        <taxon>Fungi</taxon>
        <taxon>Dikarya</taxon>
        <taxon>Ascomycota</taxon>
        <taxon>Pezizomycotina</taxon>
        <taxon>Leotiomycetes</taxon>
        <taxon>Helotiales</taxon>
        <taxon>Sclerotiniaceae</taxon>
        <taxon>Monilinia</taxon>
    </lineage>
</organism>